<dbReference type="EMBL" id="AMFJ01000360">
    <property type="protein sequence ID" value="EKE28173.1"/>
    <property type="molecule type" value="Genomic_DNA"/>
</dbReference>
<gene>
    <name evidence="1" type="ORF">ACD_3C00086G0017</name>
</gene>
<accession>K2FZ21</accession>
<proteinExistence type="predicted"/>
<dbReference type="AlphaFoldDB" id="K2FZ21"/>
<comment type="caution">
    <text evidence="1">The sequence shown here is derived from an EMBL/GenBank/DDBJ whole genome shotgun (WGS) entry which is preliminary data.</text>
</comment>
<reference evidence="1" key="1">
    <citation type="journal article" date="2012" name="Science">
        <title>Fermentation, hydrogen, and sulfur metabolism in multiple uncultivated bacterial phyla.</title>
        <authorList>
            <person name="Wrighton K.C."/>
            <person name="Thomas B.C."/>
            <person name="Sharon I."/>
            <person name="Miller C.S."/>
            <person name="Castelle C.J."/>
            <person name="VerBerkmoes N.C."/>
            <person name="Wilkins M.J."/>
            <person name="Hettich R.L."/>
            <person name="Lipton M.S."/>
            <person name="Williams K.H."/>
            <person name="Long P.E."/>
            <person name="Banfield J.F."/>
        </authorList>
    </citation>
    <scope>NUCLEOTIDE SEQUENCE [LARGE SCALE GENOMIC DNA]</scope>
</reference>
<organism evidence="1">
    <name type="scientific">uncultured bacterium</name>
    <name type="common">gcode 4</name>
    <dbReference type="NCBI Taxonomy" id="1234023"/>
    <lineage>
        <taxon>Bacteria</taxon>
        <taxon>environmental samples</taxon>
    </lineage>
</organism>
<name>K2FZ21_9BACT</name>
<evidence type="ECO:0000313" key="1">
    <source>
        <dbReference type="EMBL" id="EKE28173.1"/>
    </source>
</evidence>
<protein>
    <submittedName>
        <fullName evidence="1">Uncharacterized protein</fullName>
    </submittedName>
</protein>
<sequence length="140" mass="17598">MIWENTREQFYLLRNSHNYHHWIYDLSSNFSSFPISQNEKWYIIFLKWDTNASMTEWKVFIDKNNDWKLEENLEPFQVTDDKWYYRFDNLEKWSYIIAEVPHQNWNSIKPNNSKYNFYLNNWQSVINLNFENNFIKWKSK</sequence>